<proteinExistence type="predicted"/>
<gene>
    <name evidence="1" type="ORF">BLL40_15120</name>
</gene>
<evidence type="ECO:0000313" key="1">
    <source>
        <dbReference type="EMBL" id="OKL35487.1"/>
    </source>
</evidence>
<reference evidence="1 2" key="1">
    <citation type="submission" date="2016-12" db="EMBL/GenBank/DDBJ databases">
        <title>Domibacillus sp. SAOS 44 whole genome sequencing.</title>
        <authorList>
            <person name="Verma A."/>
            <person name="Krishnamurthi S."/>
        </authorList>
    </citation>
    <scope>NUCLEOTIDE SEQUENCE [LARGE SCALE GENOMIC DNA]</scope>
    <source>
        <strain evidence="1 2">SAOS 44</strain>
    </source>
</reference>
<dbReference type="OrthoDB" id="2978027at2"/>
<sequence>MKLLKAVKFHGLFRLWNVQEKKVTDALFFSELLRCIGNEEKDWDPGVFEWYHQEDINFADWQEMKIHFLPFVINDQG</sequence>
<organism evidence="1 2">
    <name type="scientific">Domibacillus mangrovi</name>
    <dbReference type="NCBI Taxonomy" id="1714354"/>
    <lineage>
        <taxon>Bacteria</taxon>
        <taxon>Bacillati</taxon>
        <taxon>Bacillota</taxon>
        <taxon>Bacilli</taxon>
        <taxon>Bacillales</taxon>
        <taxon>Bacillaceae</taxon>
        <taxon>Domibacillus</taxon>
    </lineage>
</organism>
<dbReference type="STRING" id="1714354.BLL40_15120"/>
<dbReference type="RefSeq" id="WP_073712700.1">
    <property type="nucleotide sequence ID" value="NZ_MRWQ01000021.1"/>
</dbReference>
<name>A0A1Q5NZP6_9BACI</name>
<dbReference type="AlphaFoldDB" id="A0A1Q5NZP6"/>
<evidence type="ECO:0000313" key="2">
    <source>
        <dbReference type="Proteomes" id="UP000186524"/>
    </source>
</evidence>
<protein>
    <submittedName>
        <fullName evidence="1">Uncharacterized protein</fullName>
    </submittedName>
</protein>
<keyword evidence="2" id="KW-1185">Reference proteome</keyword>
<dbReference type="EMBL" id="MRWQ01000021">
    <property type="protein sequence ID" value="OKL35487.1"/>
    <property type="molecule type" value="Genomic_DNA"/>
</dbReference>
<comment type="caution">
    <text evidence="1">The sequence shown here is derived from an EMBL/GenBank/DDBJ whole genome shotgun (WGS) entry which is preliminary data.</text>
</comment>
<accession>A0A1Q5NZP6</accession>
<dbReference type="Proteomes" id="UP000186524">
    <property type="component" value="Unassembled WGS sequence"/>
</dbReference>